<feature type="compositionally biased region" description="Polar residues" evidence="1">
    <location>
        <begin position="89"/>
        <end position="98"/>
    </location>
</feature>
<dbReference type="InterPro" id="IPR036869">
    <property type="entry name" value="J_dom_sf"/>
</dbReference>
<evidence type="ECO:0000313" key="3">
    <source>
        <dbReference type="EMBL" id="HGU52125.1"/>
    </source>
</evidence>
<sequence>MSIVVFLFLIPVLASIFGVLIPFGIFRFFPTLMRDFVVIVLIAFAFVTFIIISSLIKEKVKTQQSQQKTAEQKEIWTQSEDEHSREYQKSSAHSLESNTKVDKLDVQEAFRILGLRPGASYTKVSERYYELVKKVNNMKISEEHRQIMLEELANAYEVLTEYYSKIS</sequence>
<dbReference type="AlphaFoldDB" id="A0A7V4NEQ5"/>
<feature type="transmembrane region" description="Helical" evidence="2">
    <location>
        <begin position="36"/>
        <end position="56"/>
    </location>
</feature>
<evidence type="ECO:0000256" key="2">
    <source>
        <dbReference type="SAM" id="Phobius"/>
    </source>
</evidence>
<gene>
    <name evidence="3" type="ORF">ENT78_01110</name>
</gene>
<dbReference type="SUPFAM" id="SSF46565">
    <property type="entry name" value="Chaperone J-domain"/>
    <property type="match status" value="1"/>
</dbReference>
<dbReference type="Gene3D" id="1.10.287.110">
    <property type="entry name" value="DnaJ domain"/>
    <property type="match status" value="1"/>
</dbReference>
<accession>A0A7V4NEQ5</accession>
<reference evidence="3" key="1">
    <citation type="journal article" date="2020" name="mSystems">
        <title>Genome- and Community-Level Interaction Insights into Carbon Utilization and Element Cycling Functions of Hydrothermarchaeota in Hydrothermal Sediment.</title>
        <authorList>
            <person name="Zhou Z."/>
            <person name="Liu Y."/>
            <person name="Xu W."/>
            <person name="Pan J."/>
            <person name="Luo Z.H."/>
            <person name="Li M."/>
        </authorList>
    </citation>
    <scope>NUCLEOTIDE SEQUENCE [LARGE SCALE GENOMIC DNA]</scope>
    <source>
        <strain evidence="3">SpSt-61</strain>
    </source>
</reference>
<dbReference type="EMBL" id="DSZZ01000051">
    <property type="protein sequence ID" value="HGU52125.1"/>
    <property type="molecule type" value="Genomic_DNA"/>
</dbReference>
<feature type="transmembrane region" description="Helical" evidence="2">
    <location>
        <begin position="6"/>
        <end position="29"/>
    </location>
</feature>
<keyword evidence="2" id="KW-0472">Membrane</keyword>
<protein>
    <recommendedName>
        <fullName evidence="4">J domain-containing protein</fullName>
    </recommendedName>
</protein>
<name>A0A7V4NEQ5_FERPE</name>
<keyword evidence="2" id="KW-1133">Transmembrane helix</keyword>
<keyword evidence="2" id="KW-0812">Transmembrane</keyword>
<comment type="caution">
    <text evidence="3">The sequence shown here is derived from an EMBL/GenBank/DDBJ whole genome shotgun (WGS) entry which is preliminary data.</text>
</comment>
<proteinExistence type="predicted"/>
<organism evidence="3">
    <name type="scientific">Fervidobacterium pennivorans</name>
    <dbReference type="NCBI Taxonomy" id="93466"/>
    <lineage>
        <taxon>Bacteria</taxon>
        <taxon>Thermotogati</taxon>
        <taxon>Thermotogota</taxon>
        <taxon>Thermotogae</taxon>
        <taxon>Thermotogales</taxon>
        <taxon>Fervidobacteriaceae</taxon>
        <taxon>Fervidobacterium</taxon>
    </lineage>
</organism>
<evidence type="ECO:0008006" key="4">
    <source>
        <dbReference type="Google" id="ProtNLM"/>
    </source>
</evidence>
<feature type="compositionally biased region" description="Basic and acidic residues" evidence="1">
    <location>
        <begin position="70"/>
        <end position="88"/>
    </location>
</feature>
<feature type="region of interest" description="Disordered" evidence="1">
    <location>
        <begin position="69"/>
        <end position="98"/>
    </location>
</feature>
<evidence type="ECO:0000256" key="1">
    <source>
        <dbReference type="SAM" id="MobiDB-lite"/>
    </source>
</evidence>